<dbReference type="InterPro" id="IPR014710">
    <property type="entry name" value="RmlC-like_jellyroll"/>
</dbReference>
<dbReference type="InterPro" id="IPR018490">
    <property type="entry name" value="cNMP-bd_dom_sf"/>
</dbReference>
<dbReference type="Pfam" id="PF00027">
    <property type="entry name" value="cNMP_binding"/>
    <property type="match status" value="1"/>
</dbReference>
<protein>
    <submittedName>
        <fullName evidence="2">Crp/Fnr family transcriptional regulator</fullName>
    </submittedName>
</protein>
<dbReference type="PANTHER" id="PTHR45689:SF5">
    <property type="entry name" value="I[[H]] CHANNEL, ISOFORM E"/>
    <property type="match status" value="1"/>
</dbReference>
<dbReference type="SUPFAM" id="SSF51206">
    <property type="entry name" value="cAMP-binding domain-like"/>
    <property type="match status" value="1"/>
</dbReference>
<dbReference type="CDD" id="cd00038">
    <property type="entry name" value="CAP_ED"/>
    <property type="match status" value="1"/>
</dbReference>
<dbReference type="Proteomes" id="UP001496627">
    <property type="component" value="Unassembled WGS sequence"/>
</dbReference>
<evidence type="ECO:0000313" key="3">
    <source>
        <dbReference type="Proteomes" id="UP001496627"/>
    </source>
</evidence>
<dbReference type="SMART" id="SM00100">
    <property type="entry name" value="cNMP"/>
    <property type="match status" value="1"/>
</dbReference>
<dbReference type="Gene3D" id="2.60.120.10">
    <property type="entry name" value="Jelly Rolls"/>
    <property type="match status" value="1"/>
</dbReference>
<gene>
    <name evidence="2" type="ORF">ABK249_18975</name>
</gene>
<dbReference type="PROSITE" id="PS50042">
    <property type="entry name" value="CNMP_BINDING_3"/>
    <property type="match status" value="1"/>
</dbReference>
<dbReference type="InterPro" id="IPR051413">
    <property type="entry name" value="K/Na_HCN_channel"/>
</dbReference>
<feature type="domain" description="Cyclic nucleotide-binding" evidence="1">
    <location>
        <begin position="15"/>
        <end position="134"/>
    </location>
</feature>
<reference evidence="2 3" key="1">
    <citation type="submission" date="2024-05" db="EMBL/GenBank/DDBJ databases">
        <title>Neorhizobium sp. Rsf11, a plant growth promoting and heavy metal resistant PAH-degrader.</title>
        <authorList>
            <person name="Golubev S.N."/>
            <person name="Muratova A.Y."/>
            <person name="Markelova M.I."/>
        </authorList>
    </citation>
    <scope>NUCLEOTIDE SEQUENCE [LARGE SCALE GENOMIC DNA]</scope>
    <source>
        <strain evidence="2 3">Rsf11</strain>
    </source>
</reference>
<dbReference type="PANTHER" id="PTHR45689">
    <property type="entry name" value="I[[H]] CHANNEL, ISOFORM E"/>
    <property type="match status" value="1"/>
</dbReference>
<dbReference type="RefSeq" id="WP_037152063.1">
    <property type="nucleotide sequence ID" value="NZ_JBEAAL010000015.1"/>
</dbReference>
<organism evidence="2 3">
    <name type="scientific">Neorhizobium phenanthreniclasticum</name>
    <dbReference type="NCBI Taxonomy" id="3157917"/>
    <lineage>
        <taxon>Bacteria</taxon>
        <taxon>Pseudomonadati</taxon>
        <taxon>Pseudomonadota</taxon>
        <taxon>Alphaproteobacteria</taxon>
        <taxon>Hyphomicrobiales</taxon>
        <taxon>Rhizobiaceae</taxon>
        <taxon>Rhizobium/Agrobacterium group</taxon>
        <taxon>Neorhizobium</taxon>
    </lineage>
</organism>
<proteinExistence type="predicted"/>
<accession>A0ABV0M6I0</accession>
<sequence>MLLCEEVQLLKKLPYFADLDGCKLKLLAFASERVSYEPGQKLFKQGDGGDSAYVILSGTVETVLETPAGQTKIRENGVNSVVGEICLLCEGERTNTAKALTHVEALKINKDCFSRIIHDSPNMTMRVTRTLAERLRHTADELDTVKAHQFV</sequence>
<evidence type="ECO:0000313" key="2">
    <source>
        <dbReference type="EMBL" id="MEQ1407016.1"/>
    </source>
</evidence>
<evidence type="ECO:0000259" key="1">
    <source>
        <dbReference type="PROSITE" id="PS50042"/>
    </source>
</evidence>
<comment type="caution">
    <text evidence="2">The sequence shown here is derived from an EMBL/GenBank/DDBJ whole genome shotgun (WGS) entry which is preliminary data.</text>
</comment>
<keyword evidence="3" id="KW-1185">Reference proteome</keyword>
<dbReference type="EMBL" id="JBEAAL010000015">
    <property type="protein sequence ID" value="MEQ1407016.1"/>
    <property type="molecule type" value="Genomic_DNA"/>
</dbReference>
<dbReference type="InterPro" id="IPR000595">
    <property type="entry name" value="cNMP-bd_dom"/>
</dbReference>
<name>A0ABV0M6I0_9HYPH</name>